<evidence type="ECO:0000313" key="1">
    <source>
        <dbReference type="EMBL" id="QIB67314.1"/>
    </source>
</evidence>
<dbReference type="RefSeq" id="WP_163496741.1">
    <property type="nucleotide sequence ID" value="NZ_CP048711.1"/>
</dbReference>
<dbReference type="InterPro" id="IPR002514">
    <property type="entry name" value="Transposase_8"/>
</dbReference>
<reference evidence="1 2" key="1">
    <citation type="submission" date="2020-02" db="EMBL/GenBank/DDBJ databases">
        <title>Genome sequencing for Kineobactrum sp. M2.</title>
        <authorList>
            <person name="Park S.-J."/>
        </authorList>
    </citation>
    <scope>NUCLEOTIDE SEQUENCE [LARGE SCALE GENOMIC DNA]</scope>
    <source>
        <strain evidence="1 2">M2</strain>
    </source>
</reference>
<dbReference type="Proteomes" id="UP000477680">
    <property type="component" value="Chromosome"/>
</dbReference>
<keyword evidence="2" id="KW-1185">Reference proteome</keyword>
<gene>
    <name evidence="1" type="ORF">G3T16_19855</name>
</gene>
<dbReference type="Pfam" id="PF01527">
    <property type="entry name" value="HTH_Tnp_1"/>
    <property type="match status" value="1"/>
</dbReference>
<dbReference type="AlphaFoldDB" id="A0A6C0UBA9"/>
<dbReference type="GO" id="GO:0043565">
    <property type="term" value="F:sequence-specific DNA binding"/>
    <property type="evidence" value="ECO:0007669"/>
    <property type="project" value="InterPro"/>
</dbReference>
<accession>A0A6C0UBA9</accession>
<dbReference type="NCBIfam" id="NF047593">
    <property type="entry name" value="IS66_ISAeme5_TnpA"/>
    <property type="match status" value="1"/>
</dbReference>
<evidence type="ECO:0000313" key="2">
    <source>
        <dbReference type="Proteomes" id="UP000477680"/>
    </source>
</evidence>
<dbReference type="SUPFAM" id="SSF48295">
    <property type="entry name" value="TrpR-like"/>
    <property type="match status" value="1"/>
</dbReference>
<dbReference type="InterPro" id="IPR010921">
    <property type="entry name" value="Trp_repressor/repl_initiator"/>
</dbReference>
<dbReference type="KEGG" id="kim:G3T16_19855"/>
<evidence type="ECO:0008006" key="3">
    <source>
        <dbReference type="Google" id="ProtNLM"/>
    </source>
</evidence>
<sequence length="98" mass="11288">MTTPQRIRRSAAQWREIVQQFIDRGLSATAFCKHNEIAYGTFVRWRHKLSLQEEALPPDKTSADWLPIDLTDPVDGAKRTWEIELELPGGVQLRMRAA</sequence>
<dbReference type="EMBL" id="CP048711">
    <property type="protein sequence ID" value="QIB67314.1"/>
    <property type="molecule type" value="Genomic_DNA"/>
</dbReference>
<organism evidence="1 2">
    <name type="scientific">Kineobactrum salinum</name>
    <dbReference type="NCBI Taxonomy" id="2708301"/>
    <lineage>
        <taxon>Bacteria</taxon>
        <taxon>Pseudomonadati</taxon>
        <taxon>Pseudomonadota</taxon>
        <taxon>Gammaproteobacteria</taxon>
        <taxon>Cellvibrionales</taxon>
        <taxon>Halieaceae</taxon>
        <taxon>Kineobactrum</taxon>
    </lineage>
</organism>
<protein>
    <recommendedName>
        <fullName evidence="3">IS66 family insertion sequence element accessory protein TnpB</fullName>
    </recommendedName>
</protein>
<name>A0A6C0UBA9_9GAMM</name>
<proteinExistence type="predicted"/>